<dbReference type="Proteomes" id="UP000198744">
    <property type="component" value="Unassembled WGS sequence"/>
</dbReference>
<dbReference type="Pfam" id="PF00375">
    <property type="entry name" value="SDF"/>
    <property type="match status" value="1"/>
</dbReference>
<feature type="transmembrane region" description="Helical" evidence="7">
    <location>
        <begin position="292"/>
        <end position="317"/>
    </location>
</feature>
<dbReference type="STRING" id="43775.SAMN04489760_102142"/>
<dbReference type="GO" id="GO:0015293">
    <property type="term" value="F:symporter activity"/>
    <property type="evidence" value="ECO:0007669"/>
    <property type="project" value="UniProtKB-KW"/>
</dbReference>
<feature type="transmembrane region" description="Helical" evidence="7">
    <location>
        <begin position="185"/>
        <end position="203"/>
    </location>
</feature>
<keyword evidence="3" id="KW-1003">Cell membrane</keyword>
<evidence type="ECO:0000256" key="3">
    <source>
        <dbReference type="ARBA" id="ARBA00022475"/>
    </source>
</evidence>
<feature type="transmembrane region" description="Helical" evidence="7">
    <location>
        <begin position="147"/>
        <end position="164"/>
    </location>
</feature>
<evidence type="ECO:0000256" key="5">
    <source>
        <dbReference type="ARBA" id="ARBA00022989"/>
    </source>
</evidence>
<dbReference type="PANTHER" id="PTHR42865">
    <property type="entry name" value="PROTON/GLUTAMATE-ASPARTATE SYMPORTER"/>
    <property type="match status" value="1"/>
</dbReference>
<feature type="transmembrane region" description="Helical" evidence="7">
    <location>
        <begin position="329"/>
        <end position="352"/>
    </location>
</feature>
<protein>
    <submittedName>
        <fullName evidence="8">Na+/H+-dicarboxylate symporter</fullName>
    </submittedName>
</protein>
<dbReference type="PRINTS" id="PR00173">
    <property type="entry name" value="EDTRNSPORT"/>
</dbReference>
<feature type="transmembrane region" description="Helical" evidence="7">
    <location>
        <begin position="358"/>
        <end position="378"/>
    </location>
</feature>
<evidence type="ECO:0000313" key="9">
    <source>
        <dbReference type="Proteomes" id="UP000198744"/>
    </source>
</evidence>
<dbReference type="InterPro" id="IPR001991">
    <property type="entry name" value="Na-dicarboxylate_symporter"/>
</dbReference>
<keyword evidence="9" id="KW-1185">Reference proteome</keyword>
<evidence type="ECO:0000313" key="8">
    <source>
        <dbReference type="EMBL" id="SEM01089.1"/>
    </source>
</evidence>
<comment type="subcellular location">
    <subcellularLocation>
        <location evidence="1">Cell membrane</location>
        <topology evidence="1">Multi-pass membrane protein</topology>
    </subcellularLocation>
</comment>
<proteinExistence type="predicted"/>
<evidence type="ECO:0000256" key="2">
    <source>
        <dbReference type="ARBA" id="ARBA00022448"/>
    </source>
</evidence>
<evidence type="ECO:0000256" key="6">
    <source>
        <dbReference type="ARBA" id="ARBA00023136"/>
    </source>
</evidence>
<dbReference type="Gene3D" id="1.10.3860.10">
    <property type="entry name" value="Sodium:dicarboxylate symporter"/>
    <property type="match status" value="1"/>
</dbReference>
<keyword evidence="6 7" id="KW-0472">Membrane</keyword>
<dbReference type="PANTHER" id="PTHR42865:SF7">
    <property type="entry name" value="PROTON_GLUTAMATE-ASPARTATE SYMPORTER"/>
    <property type="match status" value="1"/>
</dbReference>
<feature type="transmembrane region" description="Helical" evidence="7">
    <location>
        <begin position="223"/>
        <end position="243"/>
    </location>
</feature>
<evidence type="ECO:0000256" key="1">
    <source>
        <dbReference type="ARBA" id="ARBA00004651"/>
    </source>
</evidence>
<dbReference type="AlphaFoldDB" id="A0A1H7UWH2"/>
<keyword evidence="4 7" id="KW-0812">Transmembrane</keyword>
<keyword evidence="2" id="KW-0813">Transport</keyword>
<dbReference type="GO" id="GO:0006835">
    <property type="term" value="P:dicarboxylic acid transport"/>
    <property type="evidence" value="ECO:0007669"/>
    <property type="project" value="TreeGrafter"/>
</dbReference>
<name>A0A1H7UWH2_9BACT</name>
<evidence type="ECO:0000256" key="7">
    <source>
        <dbReference type="SAM" id="Phobius"/>
    </source>
</evidence>
<organism evidence="8 9">
    <name type="scientific">Syntrophus gentianae</name>
    <dbReference type="NCBI Taxonomy" id="43775"/>
    <lineage>
        <taxon>Bacteria</taxon>
        <taxon>Pseudomonadati</taxon>
        <taxon>Thermodesulfobacteriota</taxon>
        <taxon>Syntrophia</taxon>
        <taxon>Syntrophales</taxon>
        <taxon>Syntrophaceae</taxon>
        <taxon>Syntrophus</taxon>
    </lineage>
</organism>
<feature type="transmembrane region" description="Helical" evidence="7">
    <location>
        <begin position="78"/>
        <end position="104"/>
    </location>
</feature>
<dbReference type="RefSeq" id="WP_093882065.1">
    <property type="nucleotide sequence ID" value="NZ_FOBS01000002.1"/>
</dbReference>
<reference evidence="8 9" key="1">
    <citation type="submission" date="2016-10" db="EMBL/GenBank/DDBJ databases">
        <authorList>
            <person name="de Groot N.N."/>
        </authorList>
    </citation>
    <scope>NUCLEOTIDE SEQUENCE [LARGE SCALE GENOMIC DNA]</scope>
    <source>
        <strain evidence="8 9">DSM 8423</strain>
    </source>
</reference>
<dbReference type="EMBL" id="FOBS01000002">
    <property type="protein sequence ID" value="SEM01089.1"/>
    <property type="molecule type" value="Genomic_DNA"/>
</dbReference>
<feature type="transmembrane region" description="Helical" evidence="7">
    <location>
        <begin position="12"/>
        <end position="33"/>
    </location>
</feature>
<dbReference type="OrthoDB" id="9766690at2"/>
<sequence>MKTKSLTFIKSYGFSLLLLLSISIGSGLGLFLKKDAALLKPLGDIFLNLLFTSLVPLVFFSISSAVAGMTNGRRLGKILFAMLAVFTLTGIVSSVLMVIGVSIFPPATGVHITLQSAGDLQALNTADQIVKAFTTSDFPDVLSKKNMLALILFAILVGLATSSLKEKGRVFADFLASASDVMMKVIDLIMYYAPVGLCAYFAYLTGVFGPELLGSYFRAMTLYYPLTIFYFFAGFSIYAYLAGKGPGVRTFWKNILPPALTALATGSSVAAIPPNLEAANQSGVPRDISELVIPIGATIHMDGSCLAAVLKIAFLFGIFSLDFSGTGTLLTAVGIALLSGIVMSGIPGGGFIGELLIISLYGFPLEAFPIISMIGVLVDPPATLVNSAGDNVCSMIVARMLGGKNWMKDADI</sequence>
<gene>
    <name evidence="8" type="ORF">SAMN04489760_102142</name>
</gene>
<dbReference type="InterPro" id="IPR036458">
    <property type="entry name" value="Na:dicarbo_symporter_sf"/>
</dbReference>
<evidence type="ECO:0000256" key="4">
    <source>
        <dbReference type="ARBA" id="ARBA00022692"/>
    </source>
</evidence>
<accession>A0A1H7UWH2</accession>
<dbReference type="GO" id="GO:0005886">
    <property type="term" value="C:plasma membrane"/>
    <property type="evidence" value="ECO:0007669"/>
    <property type="project" value="UniProtKB-SubCell"/>
</dbReference>
<dbReference type="SUPFAM" id="SSF118215">
    <property type="entry name" value="Proton glutamate symport protein"/>
    <property type="match status" value="1"/>
</dbReference>
<keyword evidence="5 7" id="KW-1133">Transmembrane helix</keyword>
<feature type="transmembrane region" description="Helical" evidence="7">
    <location>
        <begin position="45"/>
        <end position="66"/>
    </location>
</feature>